<proteinExistence type="inferred from homology"/>
<evidence type="ECO:0000256" key="4">
    <source>
        <dbReference type="ARBA" id="ARBA00022801"/>
    </source>
</evidence>
<dbReference type="Proteomes" id="UP000799428">
    <property type="component" value="Unassembled WGS sequence"/>
</dbReference>
<keyword evidence="4" id="KW-0378">Hydrolase</keyword>
<feature type="region of interest" description="Disordered" evidence="8">
    <location>
        <begin position="37"/>
        <end position="80"/>
    </location>
</feature>
<gene>
    <name evidence="11" type="ORF">K504DRAFT_385383</name>
</gene>
<feature type="transmembrane region" description="Helical" evidence="9">
    <location>
        <begin position="357"/>
        <end position="378"/>
    </location>
</feature>
<evidence type="ECO:0000256" key="8">
    <source>
        <dbReference type="SAM" id="MobiDB-lite"/>
    </source>
</evidence>
<protein>
    <recommendedName>
        <fullName evidence="10">Peptidase S54 rhomboid domain-containing protein</fullName>
    </recommendedName>
</protein>
<keyword evidence="6 9" id="KW-0472">Membrane</keyword>
<feature type="region of interest" description="Disordered" evidence="8">
    <location>
        <begin position="1"/>
        <end position="20"/>
    </location>
</feature>
<evidence type="ECO:0000259" key="10">
    <source>
        <dbReference type="Pfam" id="PF01694"/>
    </source>
</evidence>
<name>A0A6G1K0X9_9PLEO</name>
<feature type="transmembrane region" description="Helical" evidence="9">
    <location>
        <begin position="464"/>
        <end position="486"/>
    </location>
</feature>
<feature type="transmembrane region" description="Helical" evidence="9">
    <location>
        <begin position="407"/>
        <end position="426"/>
    </location>
</feature>
<dbReference type="PANTHER" id="PTHR43731">
    <property type="entry name" value="RHOMBOID PROTEASE"/>
    <property type="match status" value="1"/>
</dbReference>
<keyword evidence="7" id="KW-0175">Coiled coil</keyword>
<feature type="coiled-coil region" evidence="7">
    <location>
        <begin position="227"/>
        <end position="261"/>
    </location>
</feature>
<evidence type="ECO:0000313" key="11">
    <source>
        <dbReference type="EMBL" id="KAF2706526.1"/>
    </source>
</evidence>
<evidence type="ECO:0000256" key="3">
    <source>
        <dbReference type="ARBA" id="ARBA00022692"/>
    </source>
</evidence>
<feature type="domain" description="Peptidase S54 rhomboid" evidence="10">
    <location>
        <begin position="400"/>
        <end position="549"/>
    </location>
</feature>
<keyword evidence="12" id="KW-1185">Reference proteome</keyword>
<evidence type="ECO:0000256" key="7">
    <source>
        <dbReference type="SAM" id="Coils"/>
    </source>
</evidence>
<evidence type="ECO:0000256" key="1">
    <source>
        <dbReference type="ARBA" id="ARBA00004141"/>
    </source>
</evidence>
<keyword evidence="5 9" id="KW-1133">Transmembrane helix</keyword>
<dbReference type="GO" id="GO:0004252">
    <property type="term" value="F:serine-type endopeptidase activity"/>
    <property type="evidence" value="ECO:0007669"/>
    <property type="project" value="InterPro"/>
</dbReference>
<dbReference type="AlphaFoldDB" id="A0A6G1K0X9"/>
<evidence type="ECO:0000256" key="5">
    <source>
        <dbReference type="ARBA" id="ARBA00022989"/>
    </source>
</evidence>
<dbReference type="Pfam" id="PF01694">
    <property type="entry name" value="Rhomboid"/>
    <property type="match status" value="1"/>
</dbReference>
<comment type="similarity">
    <text evidence="2">Belongs to the peptidase S54 family.</text>
</comment>
<dbReference type="Gene3D" id="1.20.1540.10">
    <property type="entry name" value="Rhomboid-like"/>
    <property type="match status" value="1"/>
</dbReference>
<feature type="transmembrane region" description="Helical" evidence="9">
    <location>
        <begin position="438"/>
        <end position="458"/>
    </location>
</feature>
<dbReference type="GO" id="GO:0006465">
    <property type="term" value="P:signal peptide processing"/>
    <property type="evidence" value="ECO:0007669"/>
    <property type="project" value="TreeGrafter"/>
</dbReference>
<keyword evidence="3 9" id="KW-0812">Transmembrane</keyword>
<dbReference type="OrthoDB" id="10260614at2759"/>
<dbReference type="InterPro" id="IPR035952">
    <property type="entry name" value="Rhomboid-like_sf"/>
</dbReference>
<evidence type="ECO:0000256" key="6">
    <source>
        <dbReference type="ARBA" id="ARBA00023136"/>
    </source>
</evidence>
<dbReference type="EMBL" id="MU005775">
    <property type="protein sequence ID" value="KAF2706526.1"/>
    <property type="molecule type" value="Genomic_DNA"/>
</dbReference>
<dbReference type="InterPro" id="IPR022764">
    <property type="entry name" value="Peptidase_S54_rhomboid_dom"/>
</dbReference>
<evidence type="ECO:0000313" key="12">
    <source>
        <dbReference type="Proteomes" id="UP000799428"/>
    </source>
</evidence>
<organism evidence="11 12">
    <name type="scientific">Pleomassaria siparia CBS 279.74</name>
    <dbReference type="NCBI Taxonomy" id="1314801"/>
    <lineage>
        <taxon>Eukaryota</taxon>
        <taxon>Fungi</taxon>
        <taxon>Dikarya</taxon>
        <taxon>Ascomycota</taxon>
        <taxon>Pezizomycotina</taxon>
        <taxon>Dothideomycetes</taxon>
        <taxon>Pleosporomycetidae</taxon>
        <taxon>Pleosporales</taxon>
        <taxon>Pleomassariaceae</taxon>
        <taxon>Pleomassaria</taxon>
    </lineage>
</organism>
<comment type="subcellular location">
    <subcellularLocation>
        <location evidence="1">Membrane</location>
        <topology evidence="1">Multi-pass membrane protein</topology>
    </subcellularLocation>
</comment>
<feature type="compositionally biased region" description="Polar residues" evidence="8">
    <location>
        <begin position="37"/>
        <end position="48"/>
    </location>
</feature>
<feature type="transmembrane region" description="Helical" evidence="9">
    <location>
        <begin position="323"/>
        <end position="345"/>
    </location>
</feature>
<sequence length="603" mass="67562">MTSAFARRFGSYSHSRGNANTRGSLVFSLQFRQSAPSIQHSRSFSVTPPSAAKVHSPPPPEPRRAPYKPPPPKKRTVKIGPLPAGEVENEVIRSIFGTKVSHTDGNNVLRILHHRRTSGSLADYGVDNLGHTYAHVNRTLATKALEWLRRVYPVDEGAAAEVWAEREANRIAYELWLADPENDSKYKDPARVWRDQQKEIDKENEAQQEEEGQRIGMLRVGPSEFERNIAEKRRQRLEAVTKQAEEKENKAKEEMKLLETGEWVKTPRGTGLMKPGQTAYVDIFGREQISHRKEIQAEYRKKAELPFKTAEELLAQTTVPQRLYPMSAFVLVVCLLSWGFAHYYVPPSPAYRLLPDIPLTAATILGLVAVNFSLWFAWRWTPLWPVLTQYFMHTPAYPRVIQSVTNVFAHLSWEHLVGNMVFLTLAGSVCHEMVGRGVFLGTYVSAGAVGTLATLYWANLGRGAILAHSMGASAAVYGIVALYLLLTDRERIQIPFVKDGSVSFWPKTMFAAMFILEISSALRGSSKIADHASHFGGLLTGASVAGFMHYRGFHQQRRMELVGLGLGDVERKAGPDDKTIDFGAIIKEEAKAIKDQVKRFVNK</sequence>
<dbReference type="PANTHER" id="PTHR43731:SF14">
    <property type="entry name" value="PRESENILIN-ASSOCIATED RHOMBOID-LIKE PROTEIN, MITOCHONDRIAL"/>
    <property type="match status" value="1"/>
</dbReference>
<accession>A0A6G1K0X9</accession>
<dbReference type="GO" id="GO:0016020">
    <property type="term" value="C:membrane"/>
    <property type="evidence" value="ECO:0007669"/>
    <property type="project" value="UniProtKB-SubCell"/>
</dbReference>
<reference evidence="11" key="1">
    <citation type="journal article" date="2020" name="Stud. Mycol.">
        <title>101 Dothideomycetes genomes: a test case for predicting lifestyles and emergence of pathogens.</title>
        <authorList>
            <person name="Haridas S."/>
            <person name="Albert R."/>
            <person name="Binder M."/>
            <person name="Bloem J."/>
            <person name="Labutti K."/>
            <person name="Salamov A."/>
            <person name="Andreopoulos B."/>
            <person name="Baker S."/>
            <person name="Barry K."/>
            <person name="Bills G."/>
            <person name="Bluhm B."/>
            <person name="Cannon C."/>
            <person name="Castanera R."/>
            <person name="Culley D."/>
            <person name="Daum C."/>
            <person name="Ezra D."/>
            <person name="Gonzalez J."/>
            <person name="Henrissat B."/>
            <person name="Kuo A."/>
            <person name="Liang C."/>
            <person name="Lipzen A."/>
            <person name="Lutzoni F."/>
            <person name="Magnuson J."/>
            <person name="Mondo S."/>
            <person name="Nolan M."/>
            <person name="Ohm R."/>
            <person name="Pangilinan J."/>
            <person name="Park H.-J."/>
            <person name="Ramirez L."/>
            <person name="Alfaro M."/>
            <person name="Sun H."/>
            <person name="Tritt A."/>
            <person name="Yoshinaga Y."/>
            <person name="Zwiers L.-H."/>
            <person name="Turgeon B."/>
            <person name="Goodwin S."/>
            <person name="Spatafora J."/>
            <person name="Crous P."/>
            <person name="Grigoriev I."/>
        </authorList>
    </citation>
    <scope>NUCLEOTIDE SEQUENCE</scope>
    <source>
        <strain evidence="11">CBS 279.74</strain>
    </source>
</reference>
<dbReference type="InterPro" id="IPR050925">
    <property type="entry name" value="Rhomboid_protease_S54"/>
</dbReference>
<evidence type="ECO:0000256" key="2">
    <source>
        <dbReference type="ARBA" id="ARBA00009045"/>
    </source>
</evidence>
<dbReference type="SUPFAM" id="SSF144091">
    <property type="entry name" value="Rhomboid-like"/>
    <property type="match status" value="1"/>
</dbReference>
<evidence type="ECO:0000256" key="9">
    <source>
        <dbReference type="SAM" id="Phobius"/>
    </source>
</evidence>